<accession>A0A8J2TPA5</accession>
<dbReference type="Pfam" id="PF20113">
    <property type="entry name" value="DUF6503"/>
    <property type="match status" value="1"/>
</dbReference>
<dbReference type="Proteomes" id="UP000598120">
    <property type="component" value="Unassembled WGS sequence"/>
</dbReference>
<proteinExistence type="predicted"/>
<evidence type="ECO:0000313" key="1">
    <source>
        <dbReference type="EMBL" id="GFZ86281.1"/>
    </source>
</evidence>
<evidence type="ECO:0000313" key="2">
    <source>
        <dbReference type="Proteomes" id="UP000598120"/>
    </source>
</evidence>
<evidence type="ECO:0008006" key="3">
    <source>
        <dbReference type="Google" id="ProtNLM"/>
    </source>
</evidence>
<comment type="caution">
    <text evidence="1">The sequence shown here is derived from an EMBL/GenBank/DDBJ whole genome shotgun (WGS) entry which is preliminary data.</text>
</comment>
<dbReference type="AlphaFoldDB" id="A0A8J2TPA5"/>
<gene>
    <name evidence="1" type="ORF">GCM10011531_16970</name>
</gene>
<organism evidence="1 2">
    <name type="scientific">Aquaticitalea lipolytica</name>
    <dbReference type="NCBI Taxonomy" id="1247562"/>
    <lineage>
        <taxon>Bacteria</taxon>
        <taxon>Pseudomonadati</taxon>
        <taxon>Bacteroidota</taxon>
        <taxon>Flavobacteriia</taxon>
        <taxon>Flavobacteriales</taxon>
        <taxon>Flavobacteriaceae</taxon>
        <taxon>Aquaticitalea</taxon>
    </lineage>
</organism>
<protein>
    <recommendedName>
        <fullName evidence="3">Deoxyribose-phosphate aldolase</fullName>
    </recommendedName>
</protein>
<name>A0A8J2TPA5_9FLAO</name>
<dbReference type="InterPro" id="IPR045444">
    <property type="entry name" value="DUF6503"/>
</dbReference>
<dbReference type="RefSeq" id="WP_188605929.1">
    <property type="nucleotide sequence ID" value="NZ_BMIC01000002.1"/>
</dbReference>
<sequence>MKYFITLLLSFLLFNCNDNKTEVINANKIIDESIQVSGGHKIDTSVIEFNFRDINYKATRLGGKFKLERVFLDSIGEIRDVLSNNGLDRYINESLVNLPDSMATKYSASVNSVHYFAVLPYGLDGKAVNKTYVNEVDIKGKSYHKIKVTFNEEGGGEDFEDVFMYLVNTVTSKVDYLAYSYNEDDGKGLRFREAYNERYVKGIRFVDYNNYKPKDNTSKLEELDKQFIDNKLELLSKIELKEVTVN</sequence>
<dbReference type="EMBL" id="BMIC01000002">
    <property type="protein sequence ID" value="GFZ86281.1"/>
    <property type="molecule type" value="Genomic_DNA"/>
</dbReference>
<keyword evidence="2" id="KW-1185">Reference proteome</keyword>
<reference evidence="1 2" key="1">
    <citation type="journal article" date="2014" name="Int. J. Syst. Evol. Microbiol.">
        <title>Complete genome sequence of Corynebacterium casei LMG S-19264T (=DSM 44701T), isolated from a smear-ripened cheese.</title>
        <authorList>
            <consortium name="US DOE Joint Genome Institute (JGI-PGF)"/>
            <person name="Walter F."/>
            <person name="Albersmeier A."/>
            <person name="Kalinowski J."/>
            <person name="Ruckert C."/>
        </authorList>
    </citation>
    <scope>NUCLEOTIDE SEQUENCE [LARGE SCALE GENOMIC DNA]</scope>
    <source>
        <strain evidence="1 2">CGMCC 1.15295</strain>
    </source>
</reference>